<name>A0AAV5UUB7_9BILA</name>
<reference evidence="3" key="1">
    <citation type="submission" date="2023-10" db="EMBL/GenBank/DDBJ databases">
        <title>Genome assembly of Pristionchus species.</title>
        <authorList>
            <person name="Yoshida K."/>
            <person name="Sommer R.J."/>
        </authorList>
    </citation>
    <scope>NUCLEOTIDE SEQUENCE</scope>
    <source>
        <strain evidence="3">RS5133</strain>
    </source>
</reference>
<evidence type="ECO:0000256" key="1">
    <source>
        <dbReference type="SAM" id="Phobius"/>
    </source>
</evidence>
<organism evidence="3 4">
    <name type="scientific">Pristionchus fissidentatus</name>
    <dbReference type="NCBI Taxonomy" id="1538716"/>
    <lineage>
        <taxon>Eukaryota</taxon>
        <taxon>Metazoa</taxon>
        <taxon>Ecdysozoa</taxon>
        <taxon>Nematoda</taxon>
        <taxon>Chromadorea</taxon>
        <taxon>Rhabditida</taxon>
        <taxon>Rhabditina</taxon>
        <taxon>Diplogasteromorpha</taxon>
        <taxon>Diplogasteroidea</taxon>
        <taxon>Neodiplogasteridae</taxon>
        <taxon>Pristionchus</taxon>
    </lineage>
</organism>
<dbReference type="EMBL" id="BTSY01000001">
    <property type="protein sequence ID" value="GMT09882.1"/>
    <property type="molecule type" value="Genomic_DNA"/>
</dbReference>
<keyword evidence="4" id="KW-1185">Reference proteome</keyword>
<dbReference type="Proteomes" id="UP001432322">
    <property type="component" value="Unassembled WGS sequence"/>
</dbReference>
<sequence>MTSIWLFLLLLPSLATGEDATTPSAPTVEYANLTKNKDGDYMCGQSLITTKMSYCTPARRCDKVGIFYIVKDMDFQGSVKSFAICDKDGVVQLRIAKKPDVWKKLERIICVRKDGNSVIQAEFNGVIKKDDARKAKSDEHLRFNEGADLTDISIRCVSKDDSGMTRFDLYHYGHRSSENEEGVYKIGRIYLFYFFMCLILTLTFICGYYYYFLRYVNKRQTKSVNRRQGRHDELWLSIDRTDRFHNFDFEETWDAMPLLDQQIALEAALFIQKYHKEKFTPQLRQWIIDRGYPAGATEVILALAGLGDTEMPFYGPEERIKDKFTPELNKLEECASRLEARIVDTLNYANRLRRRKIVFTDHRLLDLHHLFIELSLTAIGSNSHPTV</sequence>
<feature type="signal peptide" evidence="2">
    <location>
        <begin position="1"/>
        <end position="17"/>
    </location>
</feature>
<gene>
    <name evidence="3" type="ORF">PFISCL1PPCAC_1179</name>
</gene>
<accession>A0AAV5UUB7</accession>
<keyword evidence="1" id="KW-0472">Membrane</keyword>
<keyword evidence="1" id="KW-0812">Transmembrane</keyword>
<feature type="non-terminal residue" evidence="3">
    <location>
        <position position="387"/>
    </location>
</feature>
<evidence type="ECO:0000256" key="2">
    <source>
        <dbReference type="SAM" id="SignalP"/>
    </source>
</evidence>
<proteinExistence type="predicted"/>
<feature type="chain" id="PRO_5043495789" evidence="2">
    <location>
        <begin position="18"/>
        <end position="387"/>
    </location>
</feature>
<feature type="transmembrane region" description="Helical" evidence="1">
    <location>
        <begin position="190"/>
        <end position="212"/>
    </location>
</feature>
<comment type="caution">
    <text evidence="3">The sequence shown here is derived from an EMBL/GenBank/DDBJ whole genome shotgun (WGS) entry which is preliminary data.</text>
</comment>
<evidence type="ECO:0000313" key="3">
    <source>
        <dbReference type="EMBL" id="GMT09882.1"/>
    </source>
</evidence>
<keyword evidence="1" id="KW-1133">Transmembrane helix</keyword>
<dbReference type="AlphaFoldDB" id="A0AAV5UUB7"/>
<protein>
    <submittedName>
        <fullName evidence="3">Uncharacterized protein</fullName>
    </submittedName>
</protein>
<keyword evidence="2" id="KW-0732">Signal</keyword>
<evidence type="ECO:0000313" key="4">
    <source>
        <dbReference type="Proteomes" id="UP001432322"/>
    </source>
</evidence>